<organism evidence="1 2">
    <name type="scientific">Nocardioides bruguierae</name>
    <dbReference type="NCBI Taxonomy" id="2945102"/>
    <lineage>
        <taxon>Bacteria</taxon>
        <taxon>Bacillati</taxon>
        <taxon>Actinomycetota</taxon>
        <taxon>Actinomycetes</taxon>
        <taxon>Propionibacteriales</taxon>
        <taxon>Nocardioidaceae</taxon>
        <taxon>Nocardioides</taxon>
    </lineage>
</organism>
<proteinExistence type="predicted"/>
<evidence type="ECO:0000313" key="2">
    <source>
        <dbReference type="Proteomes" id="UP001139485"/>
    </source>
</evidence>
<reference evidence="1" key="1">
    <citation type="submission" date="2022-05" db="EMBL/GenBank/DDBJ databases">
        <authorList>
            <person name="Tuo L."/>
        </authorList>
    </citation>
    <scope>NUCLEOTIDE SEQUENCE</scope>
    <source>
        <strain evidence="1">BSK12Z-4</strain>
    </source>
</reference>
<dbReference type="AlphaFoldDB" id="A0A9X2D5L2"/>
<protein>
    <submittedName>
        <fullName evidence="1">Uncharacterized protein</fullName>
    </submittedName>
</protein>
<keyword evidence="2" id="KW-1185">Reference proteome</keyword>
<name>A0A9X2D5L2_9ACTN</name>
<dbReference type="Proteomes" id="UP001139485">
    <property type="component" value="Unassembled WGS sequence"/>
</dbReference>
<dbReference type="EMBL" id="JAMOIL010000003">
    <property type="protein sequence ID" value="MCM0619591.1"/>
    <property type="molecule type" value="Genomic_DNA"/>
</dbReference>
<sequence length="89" mass="9692">MPCPPWCTRSQEFHAAELLNNDWDGRVIHQSRLVADWTLSSITWPDGTPSPEDGHGDVVVVTAESTALEVAQAADLAWALVSLIIEAQP</sequence>
<evidence type="ECO:0000313" key="1">
    <source>
        <dbReference type="EMBL" id="MCM0619591.1"/>
    </source>
</evidence>
<accession>A0A9X2D5L2</accession>
<gene>
    <name evidence="1" type="ORF">M8330_04700</name>
</gene>
<comment type="caution">
    <text evidence="1">The sequence shown here is derived from an EMBL/GenBank/DDBJ whole genome shotgun (WGS) entry which is preliminary data.</text>
</comment>
<dbReference type="RefSeq" id="WP_250826389.1">
    <property type="nucleotide sequence ID" value="NZ_JAMOIL010000003.1"/>
</dbReference>